<reference evidence="2 3" key="1">
    <citation type="submission" date="2015-01" db="EMBL/GenBank/DDBJ databases">
        <authorList>
            <person name="Xiang T."/>
            <person name="Song Y."/>
            <person name="Huang L."/>
            <person name="Wang B."/>
            <person name="Wu P."/>
        </authorList>
    </citation>
    <scope>NUCLEOTIDE SEQUENCE [LARGE SCALE GENOMIC DNA]</scope>
    <source>
        <strain evidence="2 3">CcD38</strain>
    </source>
</reference>
<evidence type="ECO:0000313" key="2">
    <source>
        <dbReference type="EMBL" id="CEN43180.1"/>
    </source>
</evidence>
<dbReference type="PRINTS" id="PR01607">
    <property type="entry name" value="APYRASEFAMLY"/>
</dbReference>
<dbReference type="PANTHER" id="PTHR11575">
    <property type="entry name" value="5'-NUCLEOTIDASE-RELATED"/>
    <property type="match status" value="1"/>
</dbReference>
<dbReference type="EMBL" id="CDOI01000001">
    <property type="protein sequence ID" value="CEN43180.1"/>
    <property type="molecule type" value="Genomic_DNA"/>
</dbReference>
<accession>A0A0B7HV32</accession>
<protein>
    <submittedName>
        <fullName evidence="2">5'-nucleotidase protein</fullName>
    </submittedName>
</protein>
<keyword evidence="3" id="KW-1185">Reference proteome</keyword>
<evidence type="ECO:0000313" key="3">
    <source>
        <dbReference type="Proteomes" id="UP000045051"/>
    </source>
</evidence>
<dbReference type="RefSeq" id="WP_231549979.1">
    <property type="nucleotide sequence ID" value="NZ_CDOI01000001.1"/>
</dbReference>
<dbReference type="GO" id="GO:0009166">
    <property type="term" value="P:nucleotide catabolic process"/>
    <property type="evidence" value="ECO:0007669"/>
    <property type="project" value="InterPro"/>
</dbReference>
<evidence type="ECO:0000259" key="1">
    <source>
        <dbReference type="Pfam" id="PF02872"/>
    </source>
</evidence>
<organism evidence="2 3">
    <name type="scientific">Capnocytophaga canis</name>
    <dbReference type="NCBI Taxonomy" id="1848903"/>
    <lineage>
        <taxon>Bacteria</taxon>
        <taxon>Pseudomonadati</taxon>
        <taxon>Bacteroidota</taxon>
        <taxon>Flavobacteriia</taxon>
        <taxon>Flavobacteriales</taxon>
        <taxon>Flavobacteriaceae</taxon>
        <taxon>Capnocytophaga</taxon>
    </lineage>
</organism>
<sequence>MKISFMKNLFQYQRLFFVGFATFCFLSSCGDKKQQLTHIEAKSIEIDNQISEDTEIDSFISPFRKHIQKEMAVKLAYNLVALEKGKEENEANAAIANFMADVSYEMLNPTYFKRTGKNIDFVLLNWGGIRSDLPQGEVTIGTAYRLMPFENKFVCLEIKGNKVLEIAEYLHKGKRPHPISKQVNLKMTHKGDVKLFTINGKPLDLNATYIVATSDYLMHMGDGMLFFQDPVSVYETDYAIRNVLIDYFTKVDTLHFTKDNRVERIKE</sequence>
<dbReference type="InterPro" id="IPR006179">
    <property type="entry name" value="5_nucleotidase/apyrase"/>
</dbReference>
<dbReference type="Proteomes" id="UP000045051">
    <property type="component" value="Unassembled WGS sequence"/>
</dbReference>
<dbReference type="GO" id="GO:0016787">
    <property type="term" value="F:hydrolase activity"/>
    <property type="evidence" value="ECO:0007669"/>
    <property type="project" value="InterPro"/>
</dbReference>
<dbReference type="PANTHER" id="PTHR11575:SF24">
    <property type="entry name" value="5'-NUCLEOTIDASE"/>
    <property type="match status" value="1"/>
</dbReference>
<dbReference type="Gene3D" id="3.90.780.10">
    <property type="entry name" value="5'-Nucleotidase, C-terminal domain"/>
    <property type="match status" value="1"/>
</dbReference>
<name>A0A0B7HV32_9FLAO</name>
<proteinExistence type="predicted"/>
<feature type="domain" description="5'-Nucleotidase C-terminal" evidence="1">
    <location>
        <begin position="89"/>
        <end position="225"/>
    </location>
</feature>
<dbReference type="SUPFAM" id="SSF55816">
    <property type="entry name" value="5'-nucleotidase (syn. UDP-sugar hydrolase), C-terminal domain"/>
    <property type="match status" value="1"/>
</dbReference>
<dbReference type="Pfam" id="PF02872">
    <property type="entry name" value="5_nucleotid_C"/>
    <property type="match status" value="1"/>
</dbReference>
<dbReference type="AlphaFoldDB" id="A0A0B7HV32"/>
<dbReference type="InterPro" id="IPR036907">
    <property type="entry name" value="5'-Nucleotdase_C_sf"/>
</dbReference>
<dbReference type="InterPro" id="IPR008334">
    <property type="entry name" value="5'-Nucleotdase_C"/>
</dbReference>
<dbReference type="PROSITE" id="PS51257">
    <property type="entry name" value="PROKAR_LIPOPROTEIN"/>
    <property type="match status" value="1"/>
</dbReference>
<gene>
    <name evidence="2" type="ORF">CCAND38_10085</name>
</gene>